<evidence type="ECO:0000256" key="2">
    <source>
        <dbReference type="ARBA" id="ARBA00022771"/>
    </source>
</evidence>
<organism evidence="6 7">
    <name type="scientific">Leersia perrieri</name>
    <dbReference type="NCBI Taxonomy" id="77586"/>
    <lineage>
        <taxon>Eukaryota</taxon>
        <taxon>Viridiplantae</taxon>
        <taxon>Streptophyta</taxon>
        <taxon>Embryophyta</taxon>
        <taxon>Tracheophyta</taxon>
        <taxon>Spermatophyta</taxon>
        <taxon>Magnoliopsida</taxon>
        <taxon>Liliopsida</taxon>
        <taxon>Poales</taxon>
        <taxon>Poaceae</taxon>
        <taxon>BOP clade</taxon>
        <taxon>Oryzoideae</taxon>
        <taxon>Oryzeae</taxon>
        <taxon>Oryzinae</taxon>
        <taxon>Leersia</taxon>
    </lineage>
</organism>
<evidence type="ECO:0000259" key="5">
    <source>
        <dbReference type="PROSITE" id="PS51999"/>
    </source>
</evidence>
<reference evidence="6" key="3">
    <citation type="submission" date="2015-04" db="UniProtKB">
        <authorList>
            <consortium name="EnsemblPlants"/>
        </authorList>
    </citation>
    <scope>IDENTIFICATION</scope>
</reference>
<protein>
    <recommendedName>
        <fullName evidence="5">GRF-type domain-containing protein</fullName>
    </recommendedName>
</protein>
<reference evidence="6 7" key="1">
    <citation type="submission" date="2012-08" db="EMBL/GenBank/DDBJ databases">
        <title>Oryza genome evolution.</title>
        <authorList>
            <person name="Wing R.A."/>
        </authorList>
    </citation>
    <scope>NUCLEOTIDE SEQUENCE</scope>
</reference>
<proteinExistence type="predicted"/>
<dbReference type="GO" id="GO:0008270">
    <property type="term" value="F:zinc ion binding"/>
    <property type="evidence" value="ECO:0007669"/>
    <property type="project" value="UniProtKB-KW"/>
</dbReference>
<evidence type="ECO:0000256" key="3">
    <source>
        <dbReference type="ARBA" id="ARBA00022833"/>
    </source>
</evidence>
<dbReference type="PROSITE" id="PS51999">
    <property type="entry name" value="ZF_GRF"/>
    <property type="match status" value="1"/>
</dbReference>
<evidence type="ECO:0000256" key="1">
    <source>
        <dbReference type="ARBA" id="ARBA00022723"/>
    </source>
</evidence>
<accession>A0A0D9W2B4</accession>
<dbReference type="STRING" id="77586.A0A0D9W2B4"/>
<keyword evidence="2 4" id="KW-0863">Zinc-finger</keyword>
<dbReference type="HOGENOM" id="CLU_1837998_0_0_1"/>
<keyword evidence="1" id="KW-0479">Metal-binding</keyword>
<dbReference type="Proteomes" id="UP000032180">
    <property type="component" value="Chromosome 4"/>
</dbReference>
<dbReference type="PANTHER" id="PTHR33680">
    <property type="entry name" value="OS07G0190500 PROTEIN"/>
    <property type="match status" value="1"/>
</dbReference>
<reference evidence="7" key="2">
    <citation type="submission" date="2013-12" db="EMBL/GenBank/DDBJ databases">
        <authorList>
            <person name="Yu Y."/>
            <person name="Lee S."/>
            <person name="de Baynast K."/>
            <person name="Wissotski M."/>
            <person name="Liu L."/>
            <person name="Talag J."/>
            <person name="Goicoechea J."/>
            <person name="Angelova A."/>
            <person name="Jetty R."/>
            <person name="Kudrna D."/>
            <person name="Golser W."/>
            <person name="Rivera L."/>
            <person name="Zhang J."/>
            <person name="Wing R."/>
        </authorList>
    </citation>
    <scope>NUCLEOTIDE SEQUENCE</scope>
</reference>
<dbReference type="EnsemblPlants" id="LPERR04G01820.1">
    <property type="protein sequence ID" value="LPERR04G01820.1"/>
    <property type="gene ID" value="LPERR04G01820"/>
</dbReference>
<evidence type="ECO:0000313" key="6">
    <source>
        <dbReference type="EnsemblPlants" id="LPERR04G01820.1"/>
    </source>
</evidence>
<evidence type="ECO:0000256" key="4">
    <source>
        <dbReference type="PROSITE-ProRule" id="PRU01343"/>
    </source>
</evidence>
<sequence>MASGSSLSSIRRRRQKLPLIKCPRCKQKNILKLTATTATNIGRIFYTCPNHEKGGSGCDFWYREEGYVKYLKRNGFNDQEEDEYVVYADVKPAVNWEMQGREEEKPTDLKLSEDDELKKMTEVILLDTAAPCSSPREEER</sequence>
<feature type="domain" description="GRF-type" evidence="5">
    <location>
        <begin position="22"/>
        <end position="66"/>
    </location>
</feature>
<dbReference type="PANTHER" id="PTHR33680:SF7">
    <property type="entry name" value="OS02G0474200 PROTEIN"/>
    <property type="match status" value="1"/>
</dbReference>
<dbReference type="Gramene" id="LPERR04G01820.1">
    <property type="protein sequence ID" value="LPERR04G01820.1"/>
    <property type="gene ID" value="LPERR04G01820"/>
</dbReference>
<dbReference type="eggNOG" id="ENOG502R4H6">
    <property type="taxonomic scope" value="Eukaryota"/>
</dbReference>
<dbReference type="InterPro" id="IPR010666">
    <property type="entry name" value="Znf_GRF"/>
</dbReference>
<name>A0A0D9W2B4_9ORYZ</name>
<evidence type="ECO:0000313" key="7">
    <source>
        <dbReference type="Proteomes" id="UP000032180"/>
    </source>
</evidence>
<keyword evidence="3" id="KW-0862">Zinc</keyword>
<dbReference type="AlphaFoldDB" id="A0A0D9W2B4"/>
<keyword evidence="7" id="KW-1185">Reference proteome</keyword>